<dbReference type="GO" id="GO:0005886">
    <property type="term" value="C:plasma membrane"/>
    <property type="evidence" value="ECO:0007669"/>
    <property type="project" value="UniProtKB-SubCell"/>
</dbReference>
<dbReference type="InterPro" id="IPR000516">
    <property type="entry name" value="Ni-dep_Hydgase_cyt-B"/>
</dbReference>
<evidence type="ECO:0000256" key="1">
    <source>
        <dbReference type="ARBA" id="ARBA00004651"/>
    </source>
</evidence>
<comment type="similarity">
    <text evidence="2">Belongs to the HupC/HyaC/HydC family.</text>
</comment>
<dbReference type="PROSITE" id="PS00882">
    <property type="entry name" value="NI_HGENASE_CYTB_1"/>
    <property type="match status" value="1"/>
</dbReference>
<protein>
    <recommendedName>
        <fullName evidence="13">Cytochrome b561 bacterial/Ni-hydrogenase domain-containing protein</fullName>
    </recommendedName>
</protein>
<proteinExistence type="inferred from homology"/>
<evidence type="ECO:0000256" key="12">
    <source>
        <dbReference type="SAM" id="Phobius"/>
    </source>
</evidence>
<keyword evidence="11 12" id="KW-0472">Membrane</keyword>
<dbReference type="RefSeq" id="WP_011138511.1">
    <property type="nucleotide sequence ID" value="NC_005090.1"/>
</dbReference>
<evidence type="ECO:0000256" key="5">
    <source>
        <dbReference type="ARBA" id="ARBA00022617"/>
    </source>
</evidence>
<keyword evidence="3" id="KW-0813">Transport</keyword>
<evidence type="ECO:0000256" key="11">
    <source>
        <dbReference type="ARBA" id="ARBA00023136"/>
    </source>
</evidence>
<evidence type="ECO:0000313" key="14">
    <source>
        <dbReference type="EMBL" id="CAE09711.1"/>
    </source>
</evidence>
<sequence length="223" mass="25578">MKVNRQSLSNRVVHWLTALSIFWLIVTGVGQMPVYKRYFVTEIPGFSFLGNYFTTLNQHYIAGAILIAVGFYHLFYHVMRREFDILPRRGDVRASIAVIKAMLKGEPEPPSEKYLPEQRLAYAFIALTILLMGVSGIMKSWKNLTGNELSDFWLYWAATLHNAGMMLLIFGIIAHLAAFWLKPNRKLLGGMVHGKVEAHYVLERHGKWKEGIKRAQKALEREA</sequence>
<dbReference type="GO" id="GO:0020037">
    <property type="term" value="F:heme binding"/>
    <property type="evidence" value="ECO:0007669"/>
    <property type="project" value="TreeGrafter"/>
</dbReference>
<feature type="transmembrane region" description="Helical" evidence="12">
    <location>
        <begin position="153"/>
        <end position="181"/>
    </location>
</feature>
<name>Q7MSC6_WOLSU</name>
<gene>
    <name evidence="14" type="primary">FDXI</name>
    <name evidence="14" type="ordered locus">WS0579</name>
</gene>
<dbReference type="EMBL" id="BX571658">
    <property type="protein sequence ID" value="CAE09711.1"/>
    <property type="molecule type" value="Genomic_DNA"/>
</dbReference>
<evidence type="ECO:0000256" key="9">
    <source>
        <dbReference type="ARBA" id="ARBA00022989"/>
    </source>
</evidence>
<keyword evidence="7" id="KW-0479">Metal-binding</keyword>
<dbReference type="GO" id="GO:0005506">
    <property type="term" value="F:iron ion binding"/>
    <property type="evidence" value="ECO:0007669"/>
    <property type="project" value="InterPro"/>
</dbReference>
<evidence type="ECO:0000313" key="15">
    <source>
        <dbReference type="Proteomes" id="UP000000422"/>
    </source>
</evidence>
<feature type="transmembrane region" description="Helical" evidence="12">
    <location>
        <begin position="120"/>
        <end position="141"/>
    </location>
</feature>
<dbReference type="AlphaFoldDB" id="Q7MSC6"/>
<dbReference type="KEGG" id="wsu:WS0579"/>
<feature type="transmembrane region" description="Helical" evidence="12">
    <location>
        <begin position="60"/>
        <end position="79"/>
    </location>
</feature>
<keyword evidence="9 12" id="KW-1133">Transmembrane helix</keyword>
<dbReference type="SUPFAM" id="SSF81342">
    <property type="entry name" value="Transmembrane di-heme cytochromes"/>
    <property type="match status" value="1"/>
</dbReference>
<reference evidence="14 15" key="1">
    <citation type="journal article" date="2003" name="Proc. Natl. Acad. Sci. U.S.A.">
        <title>Complete genome sequence and analysis of Wolinella succinogenes.</title>
        <authorList>
            <person name="Baar C."/>
            <person name="Eppinger M."/>
            <person name="Raddatz G."/>
            <person name="Simon JM."/>
            <person name="Lanz C."/>
            <person name="Klimmek O."/>
            <person name="Nandakumar R."/>
            <person name="Gross R."/>
            <person name="Rosinus A."/>
            <person name="Keller H."/>
            <person name="Jagtap P."/>
            <person name="Linke B."/>
            <person name="Meyer F."/>
            <person name="Lederer H."/>
            <person name="Schuster S.C."/>
        </authorList>
    </citation>
    <scope>NUCLEOTIDE SEQUENCE [LARGE SCALE GENOMIC DNA]</scope>
    <source>
        <strain evidence="15">ATCC 29543 / DSM 1740 / CCUG 13145 / JCM 31913 / LMG 7466 / NCTC 11488 / FDC 602W</strain>
    </source>
</reference>
<dbReference type="eggNOG" id="COG2864">
    <property type="taxonomic scope" value="Bacteria"/>
</dbReference>
<feature type="domain" description="Cytochrome b561 bacterial/Ni-hydrogenase" evidence="13">
    <location>
        <begin position="5"/>
        <end position="194"/>
    </location>
</feature>
<organism evidence="15">
    <name type="scientific">Wolinella succinogenes (strain ATCC 29543 / DSM 1740 / CCUG 13145 / JCM 31913 / LMG 7466 / NCTC 11488 / FDC 602W)</name>
    <name type="common">Vibrio succinogenes</name>
    <dbReference type="NCBI Taxonomy" id="273121"/>
    <lineage>
        <taxon>Bacteria</taxon>
        <taxon>Pseudomonadati</taxon>
        <taxon>Campylobacterota</taxon>
        <taxon>Epsilonproteobacteria</taxon>
        <taxon>Campylobacterales</taxon>
        <taxon>Helicobacteraceae</taxon>
        <taxon>Wolinella</taxon>
    </lineage>
</organism>
<keyword evidence="4" id="KW-1003">Cell membrane</keyword>
<keyword evidence="15" id="KW-1185">Reference proteome</keyword>
<dbReference type="InterPro" id="IPR016174">
    <property type="entry name" value="Di-haem_cyt_TM"/>
</dbReference>
<dbReference type="Pfam" id="PF01292">
    <property type="entry name" value="Ni_hydr_CYTB"/>
    <property type="match status" value="1"/>
</dbReference>
<evidence type="ECO:0000256" key="3">
    <source>
        <dbReference type="ARBA" id="ARBA00022448"/>
    </source>
</evidence>
<dbReference type="Gene3D" id="1.20.950.20">
    <property type="entry name" value="Transmembrane di-heme cytochromes, Chain C"/>
    <property type="match status" value="1"/>
</dbReference>
<dbReference type="PANTHER" id="PTHR30485:SF1">
    <property type="entry name" value="CYTOCHROME YDHU-RELATED"/>
    <property type="match status" value="1"/>
</dbReference>
<accession>Q7MSC6</accession>
<evidence type="ECO:0000256" key="4">
    <source>
        <dbReference type="ARBA" id="ARBA00022475"/>
    </source>
</evidence>
<evidence type="ECO:0000256" key="6">
    <source>
        <dbReference type="ARBA" id="ARBA00022692"/>
    </source>
</evidence>
<feature type="transmembrane region" description="Helical" evidence="12">
    <location>
        <begin position="12"/>
        <end position="30"/>
    </location>
</feature>
<evidence type="ECO:0000256" key="7">
    <source>
        <dbReference type="ARBA" id="ARBA00022723"/>
    </source>
</evidence>
<dbReference type="GO" id="GO:0009055">
    <property type="term" value="F:electron transfer activity"/>
    <property type="evidence" value="ECO:0007669"/>
    <property type="project" value="InterPro"/>
</dbReference>
<dbReference type="HOGENOM" id="CLU_1123155_0_0_7"/>
<evidence type="ECO:0000256" key="10">
    <source>
        <dbReference type="ARBA" id="ARBA00023004"/>
    </source>
</evidence>
<evidence type="ECO:0000256" key="8">
    <source>
        <dbReference type="ARBA" id="ARBA00022982"/>
    </source>
</evidence>
<evidence type="ECO:0000259" key="13">
    <source>
        <dbReference type="Pfam" id="PF01292"/>
    </source>
</evidence>
<dbReference type="InterPro" id="IPR051542">
    <property type="entry name" value="Hydrogenase_cytochrome"/>
</dbReference>
<dbReference type="GO" id="GO:0022904">
    <property type="term" value="P:respiratory electron transport chain"/>
    <property type="evidence" value="ECO:0007669"/>
    <property type="project" value="InterPro"/>
</dbReference>
<evidence type="ECO:0000256" key="2">
    <source>
        <dbReference type="ARBA" id="ARBA00008622"/>
    </source>
</evidence>
<dbReference type="InterPro" id="IPR011577">
    <property type="entry name" value="Cyt_b561_bac/Ni-Hgenase"/>
</dbReference>
<dbReference type="Proteomes" id="UP000000422">
    <property type="component" value="Chromosome"/>
</dbReference>
<keyword evidence="6 12" id="KW-0812">Transmembrane</keyword>
<comment type="subcellular location">
    <subcellularLocation>
        <location evidence="1">Cell membrane</location>
        <topology evidence="1">Multi-pass membrane protein</topology>
    </subcellularLocation>
</comment>
<keyword evidence="10" id="KW-0408">Iron</keyword>
<dbReference type="STRING" id="273121.WS0579"/>
<dbReference type="PANTHER" id="PTHR30485">
    <property type="entry name" value="NI/FE-HYDROGENASE 1 B-TYPE CYTOCHROME SUBUNIT"/>
    <property type="match status" value="1"/>
</dbReference>
<keyword evidence="5" id="KW-0349">Heme</keyword>
<keyword evidence="8" id="KW-0249">Electron transport</keyword>